<dbReference type="EMBL" id="BAABJI010000002">
    <property type="protein sequence ID" value="GAA4917994.1"/>
    <property type="molecule type" value="Genomic_DNA"/>
</dbReference>
<accession>A0ABP9FUR4</accession>
<dbReference type="InterPro" id="IPR036388">
    <property type="entry name" value="WH-like_DNA-bd_sf"/>
</dbReference>
<dbReference type="CDD" id="cd07377">
    <property type="entry name" value="WHTH_GntR"/>
    <property type="match status" value="1"/>
</dbReference>
<dbReference type="InterPro" id="IPR000524">
    <property type="entry name" value="Tscrpt_reg_HTH_GntR"/>
</dbReference>
<dbReference type="Proteomes" id="UP001501436">
    <property type="component" value="Unassembled WGS sequence"/>
</dbReference>
<evidence type="ECO:0000256" key="3">
    <source>
        <dbReference type="ARBA" id="ARBA00023163"/>
    </source>
</evidence>
<feature type="domain" description="HTH gntR-type" evidence="4">
    <location>
        <begin position="16"/>
        <end position="84"/>
    </location>
</feature>
<dbReference type="Pfam" id="PF00392">
    <property type="entry name" value="GntR"/>
    <property type="match status" value="1"/>
</dbReference>
<dbReference type="PANTHER" id="PTHR38445">
    <property type="entry name" value="HTH-TYPE TRANSCRIPTIONAL REPRESSOR YTRA"/>
    <property type="match status" value="1"/>
</dbReference>
<dbReference type="Gene3D" id="1.10.10.10">
    <property type="entry name" value="Winged helix-like DNA-binding domain superfamily/Winged helix DNA-binding domain"/>
    <property type="match status" value="1"/>
</dbReference>
<evidence type="ECO:0000313" key="6">
    <source>
        <dbReference type="Proteomes" id="UP001501436"/>
    </source>
</evidence>
<keyword evidence="1" id="KW-0805">Transcription regulation</keyword>
<protein>
    <submittedName>
        <fullName evidence="5">GntR family transcriptional regulator</fullName>
    </submittedName>
</protein>
<evidence type="ECO:0000259" key="4">
    <source>
        <dbReference type="PROSITE" id="PS50949"/>
    </source>
</evidence>
<dbReference type="InterPro" id="IPR036390">
    <property type="entry name" value="WH_DNA-bd_sf"/>
</dbReference>
<dbReference type="RefSeq" id="WP_345331256.1">
    <property type="nucleotide sequence ID" value="NZ_BAABJI010000002.1"/>
</dbReference>
<dbReference type="InterPro" id="IPR028082">
    <property type="entry name" value="Peripla_BP_I"/>
</dbReference>
<sequence length="342" mass="38936">MKNYLKIIMIDEYSVTPKYRQLANCIIAGIKAGDVVKGDMLPSINDLSIALDLSRGSIERAYNDMKKAGIVATIPGKGCFVNHTEFNDPTRVLLLFNKLSTHKKIIYDAFVETLGSNASIDFYVYNNDPYLFKKILHERALETYHKLVILPYFIDDYEESYRLINSLPKNKLIIMDKLPMSINGEFAAVYEDFANDIYSALLRLNDHLKKYRQLKLIFPDGAYYSQGIIRGFENFCLDLAFDFEVLTTLEHHEISPATVYINVAEDDLIKLIRKIKHTPYVIGKDVGLISYNETDIKEVILDGITTISTDFVALGTRTAELVMSDEKGHYAVPFNVVVRNSL</sequence>
<dbReference type="SUPFAM" id="SSF46785">
    <property type="entry name" value="Winged helix' DNA-binding domain"/>
    <property type="match status" value="1"/>
</dbReference>
<keyword evidence="2" id="KW-0238">DNA-binding</keyword>
<keyword evidence="6" id="KW-1185">Reference proteome</keyword>
<evidence type="ECO:0000256" key="1">
    <source>
        <dbReference type="ARBA" id="ARBA00023015"/>
    </source>
</evidence>
<evidence type="ECO:0000256" key="2">
    <source>
        <dbReference type="ARBA" id="ARBA00023125"/>
    </source>
</evidence>
<proteinExistence type="predicted"/>
<gene>
    <name evidence="5" type="ORF">GCM10023313_22050</name>
</gene>
<dbReference type="SMART" id="SM00345">
    <property type="entry name" value="HTH_GNTR"/>
    <property type="match status" value="1"/>
</dbReference>
<name>A0ABP9FUR4_9SPHI</name>
<dbReference type="PROSITE" id="PS50949">
    <property type="entry name" value="HTH_GNTR"/>
    <property type="match status" value="1"/>
</dbReference>
<comment type="caution">
    <text evidence="5">The sequence shown here is derived from an EMBL/GenBank/DDBJ whole genome shotgun (WGS) entry which is preliminary data.</text>
</comment>
<evidence type="ECO:0000313" key="5">
    <source>
        <dbReference type="EMBL" id="GAA4917994.1"/>
    </source>
</evidence>
<dbReference type="SUPFAM" id="SSF53822">
    <property type="entry name" value="Periplasmic binding protein-like I"/>
    <property type="match status" value="1"/>
</dbReference>
<keyword evidence="3" id="KW-0804">Transcription</keyword>
<organism evidence="5 6">
    <name type="scientific">Mucilaginibacter defluvii</name>
    <dbReference type="NCBI Taxonomy" id="1196019"/>
    <lineage>
        <taxon>Bacteria</taxon>
        <taxon>Pseudomonadati</taxon>
        <taxon>Bacteroidota</taxon>
        <taxon>Sphingobacteriia</taxon>
        <taxon>Sphingobacteriales</taxon>
        <taxon>Sphingobacteriaceae</taxon>
        <taxon>Mucilaginibacter</taxon>
    </lineage>
</organism>
<dbReference type="Gene3D" id="3.40.50.2300">
    <property type="match status" value="2"/>
</dbReference>
<dbReference type="PANTHER" id="PTHR38445:SF10">
    <property type="entry name" value="GNTR-FAMILY TRANSCRIPTIONAL REGULATOR"/>
    <property type="match status" value="1"/>
</dbReference>
<reference evidence="6" key="1">
    <citation type="journal article" date="2019" name="Int. J. Syst. Evol. Microbiol.">
        <title>The Global Catalogue of Microorganisms (GCM) 10K type strain sequencing project: providing services to taxonomists for standard genome sequencing and annotation.</title>
        <authorList>
            <consortium name="The Broad Institute Genomics Platform"/>
            <consortium name="The Broad Institute Genome Sequencing Center for Infectious Disease"/>
            <person name="Wu L."/>
            <person name="Ma J."/>
        </authorList>
    </citation>
    <scope>NUCLEOTIDE SEQUENCE [LARGE SCALE GENOMIC DNA]</scope>
    <source>
        <strain evidence="6">JCM 18283</strain>
    </source>
</reference>